<protein>
    <submittedName>
        <fullName evidence="1">Nitrile hydratase</fullName>
    </submittedName>
</protein>
<proteinExistence type="predicted"/>
<comment type="caution">
    <text evidence="1">The sequence shown here is derived from an EMBL/GenBank/DDBJ whole genome shotgun (WGS) entry which is preliminary data.</text>
</comment>
<accession>A0ABS8DZE4</accession>
<gene>
    <name evidence="1" type="ORF">K7B10_04670</name>
</gene>
<keyword evidence="2" id="KW-1185">Reference proteome</keyword>
<dbReference type="EMBL" id="JAINUL010000001">
    <property type="protein sequence ID" value="MCC0094093.1"/>
    <property type="molecule type" value="Genomic_DNA"/>
</dbReference>
<name>A0ABS8DZE4_9ACTN</name>
<dbReference type="RefSeq" id="WP_229334680.1">
    <property type="nucleotide sequence ID" value="NZ_JAINUL010000001.1"/>
</dbReference>
<dbReference type="Proteomes" id="UP001520654">
    <property type="component" value="Unassembled WGS sequence"/>
</dbReference>
<reference evidence="1 2" key="1">
    <citation type="submission" date="2021-08" db="EMBL/GenBank/DDBJ databases">
        <title>Genomic Architecture of Streptomyces flavotricini NGL1 and Streptomyces erythrochromogenes HMS4 With Differential Plant Beneficial attributes and laccase production capabilities.</title>
        <authorList>
            <person name="Salwan R."/>
            <person name="Kaur R."/>
            <person name="Sharma V."/>
        </authorList>
    </citation>
    <scope>NUCLEOTIDE SEQUENCE [LARGE SCALE GENOMIC DNA]</scope>
    <source>
        <strain evidence="1 2">NGL1</strain>
    </source>
</reference>
<dbReference type="SUPFAM" id="SSF56209">
    <property type="entry name" value="Nitrile hydratase alpha chain"/>
    <property type="match status" value="1"/>
</dbReference>
<evidence type="ECO:0000313" key="1">
    <source>
        <dbReference type="EMBL" id="MCC0094093.1"/>
    </source>
</evidence>
<evidence type="ECO:0000313" key="2">
    <source>
        <dbReference type="Proteomes" id="UP001520654"/>
    </source>
</evidence>
<organism evidence="1 2">
    <name type="scientific">Streptomyces flavotricini</name>
    <dbReference type="NCBI Taxonomy" id="66888"/>
    <lineage>
        <taxon>Bacteria</taxon>
        <taxon>Bacillati</taxon>
        <taxon>Actinomycetota</taxon>
        <taxon>Actinomycetes</taxon>
        <taxon>Kitasatosporales</taxon>
        <taxon>Streptomycetaceae</taxon>
        <taxon>Streptomyces</taxon>
    </lineage>
</organism>
<dbReference type="InterPro" id="IPR036648">
    <property type="entry name" value="CN_Hdrase_a/SCN_Hdrase_g_sf"/>
</dbReference>
<sequence length="122" mass="13241">MTHASDQNAGPIGPGTVDLEQALTTLAWSDPAVADNPGAALARLGVDVPVGLRFDVRVQRPDTLYLVIPPVFPEEVGGESVVNQMDLWRSGDQFVWILPQAAKTALLEMREQHRNRGGEDGR</sequence>